<evidence type="ECO:0000256" key="1">
    <source>
        <dbReference type="ARBA" id="ARBA00022729"/>
    </source>
</evidence>
<keyword evidence="3 4" id="KW-0998">Cell outer membrane</keyword>
<feature type="domain" description="Outer membrane protein assembly factor BamE" evidence="6">
    <location>
        <begin position="50"/>
        <end position="119"/>
    </location>
</feature>
<keyword evidence="8" id="KW-1185">Reference proteome</keyword>
<keyword evidence="5" id="KW-1133">Transmembrane helix</keyword>
<accession>A0A6F8PW35</accession>
<feature type="transmembrane region" description="Helical" evidence="5">
    <location>
        <begin position="20"/>
        <end position="41"/>
    </location>
</feature>
<keyword evidence="5" id="KW-0812">Transmembrane</keyword>
<sequence length="138" mass="15551">MRLNPNATERRTPIFTRTALALIIAANGLVLSGLSGCSYLAPYKAPVTQGNVMTTESVELLQAGLNQTQVRKLLGPPMGENAFNPYHWEYVFYTTDSDSNVEVRKQLIINFDQARYLTDWKVQEAKVDMQDEDTFFGL</sequence>
<evidence type="ECO:0000313" key="8">
    <source>
        <dbReference type="Proteomes" id="UP000501726"/>
    </source>
</evidence>
<name>A0A6F8PW35_9GAMM</name>
<comment type="function">
    <text evidence="4">Part of the outer membrane protein assembly complex, which is involved in assembly and insertion of beta-barrel proteins into the outer membrane.</text>
</comment>
<evidence type="ECO:0000256" key="3">
    <source>
        <dbReference type="ARBA" id="ARBA00023237"/>
    </source>
</evidence>
<dbReference type="AlphaFoldDB" id="A0A6F8PW35"/>
<organism evidence="7 8">
    <name type="scientific">Thiosulfatimonas sediminis</name>
    <dbReference type="NCBI Taxonomy" id="2675054"/>
    <lineage>
        <taxon>Bacteria</taxon>
        <taxon>Pseudomonadati</taxon>
        <taxon>Pseudomonadota</taxon>
        <taxon>Gammaproteobacteria</taxon>
        <taxon>Thiotrichales</taxon>
        <taxon>Piscirickettsiaceae</taxon>
        <taxon>Thiosulfatimonas</taxon>
    </lineage>
</organism>
<proteinExistence type="inferred from homology"/>
<evidence type="ECO:0000256" key="5">
    <source>
        <dbReference type="SAM" id="Phobius"/>
    </source>
</evidence>
<gene>
    <name evidence="4" type="primary">bamE</name>
    <name evidence="7" type="ORF">THMIRHAS_16200</name>
</gene>
<protein>
    <recommendedName>
        <fullName evidence="4">Outer membrane protein assembly factor BamE</fullName>
    </recommendedName>
</protein>
<evidence type="ECO:0000313" key="7">
    <source>
        <dbReference type="EMBL" id="BBP46247.1"/>
    </source>
</evidence>
<dbReference type="HAMAP" id="MF_00925">
    <property type="entry name" value="OM_assembly_BamE"/>
    <property type="match status" value="1"/>
</dbReference>
<dbReference type="InterPro" id="IPR026592">
    <property type="entry name" value="BamE"/>
</dbReference>
<dbReference type="EMBL" id="AP021889">
    <property type="protein sequence ID" value="BBP46247.1"/>
    <property type="molecule type" value="Genomic_DNA"/>
</dbReference>
<dbReference type="GO" id="GO:0030674">
    <property type="term" value="F:protein-macromolecule adaptor activity"/>
    <property type="evidence" value="ECO:0007669"/>
    <property type="project" value="TreeGrafter"/>
</dbReference>
<evidence type="ECO:0000259" key="6">
    <source>
        <dbReference type="Pfam" id="PF04355"/>
    </source>
</evidence>
<comment type="subcellular location">
    <subcellularLocation>
        <location evidence="4">Cell outer membrane</location>
    </subcellularLocation>
</comment>
<dbReference type="Pfam" id="PF04355">
    <property type="entry name" value="BamE"/>
    <property type="match status" value="1"/>
</dbReference>
<dbReference type="PANTHER" id="PTHR37482">
    <property type="entry name" value="OUTER MEMBRANE PROTEIN ASSEMBLY FACTOR BAME"/>
    <property type="match status" value="1"/>
</dbReference>
<dbReference type="Gene3D" id="3.30.1450.10">
    <property type="match status" value="1"/>
</dbReference>
<dbReference type="RefSeq" id="WP_173272665.1">
    <property type="nucleotide sequence ID" value="NZ_AP021889.1"/>
</dbReference>
<dbReference type="GO" id="GO:0043165">
    <property type="term" value="P:Gram-negative-bacterium-type cell outer membrane assembly"/>
    <property type="evidence" value="ECO:0007669"/>
    <property type="project" value="UniProtKB-UniRule"/>
</dbReference>
<dbReference type="InterPro" id="IPR037873">
    <property type="entry name" value="BamE-like"/>
</dbReference>
<dbReference type="InterPro" id="IPR007450">
    <property type="entry name" value="BamE_dom"/>
</dbReference>
<evidence type="ECO:0000256" key="4">
    <source>
        <dbReference type="HAMAP-Rule" id="MF_00925"/>
    </source>
</evidence>
<evidence type="ECO:0000256" key="2">
    <source>
        <dbReference type="ARBA" id="ARBA00023136"/>
    </source>
</evidence>
<dbReference type="GO" id="GO:1990063">
    <property type="term" value="C:Bam protein complex"/>
    <property type="evidence" value="ECO:0007669"/>
    <property type="project" value="TreeGrafter"/>
</dbReference>
<keyword evidence="1 4" id="KW-0732">Signal</keyword>
<comment type="similarity">
    <text evidence="4">Belongs to the BamE family.</text>
</comment>
<dbReference type="Proteomes" id="UP000501726">
    <property type="component" value="Chromosome"/>
</dbReference>
<reference evidence="8" key="1">
    <citation type="submission" date="2019-11" db="EMBL/GenBank/DDBJ databases">
        <title>Isolation and characterization of two novel species in the genus Thiomicrorhabdus.</title>
        <authorList>
            <person name="Mochizuki J."/>
            <person name="Kojima H."/>
            <person name="Fukui M."/>
        </authorList>
    </citation>
    <scope>NUCLEOTIDE SEQUENCE [LARGE SCALE GENOMIC DNA]</scope>
    <source>
        <strain evidence="8">aks77</strain>
    </source>
</reference>
<dbReference type="GO" id="GO:0051205">
    <property type="term" value="P:protein insertion into membrane"/>
    <property type="evidence" value="ECO:0007669"/>
    <property type="project" value="UniProtKB-UniRule"/>
</dbReference>
<dbReference type="KEGG" id="tse:THMIRHAS_16200"/>
<dbReference type="PANTHER" id="PTHR37482:SF1">
    <property type="entry name" value="OUTER MEMBRANE PROTEIN ASSEMBLY FACTOR BAME"/>
    <property type="match status" value="1"/>
</dbReference>
<keyword evidence="2 4" id="KW-0472">Membrane</keyword>
<comment type="subunit">
    <text evidence="4">Part of the Bam complex.</text>
</comment>